<comment type="pathway">
    <text evidence="12">Cell wall biogenesis; peptidoglycan biosynthesis.</text>
</comment>
<comment type="catalytic activity">
    <reaction evidence="12">
        <text>UDP-N-acetyl-alpha-D-muramoyl-L-alanyl-gamma-D-glutamyl-meso-2,6-diaminopimeloyl-D-alanyl-D-alanine + di-trans,octa-cis-undecaprenyl phosphate = di-trans,octa-cis-undecaprenyl diphospho-N-acetyl-alpha-D-muramoyl-L-alanyl-D-glutamyl-meso-2,6-diaminopimeloyl-D-alanyl-D-alanine + UMP</text>
        <dbReference type="Rhea" id="RHEA:28386"/>
        <dbReference type="ChEBI" id="CHEBI:57865"/>
        <dbReference type="ChEBI" id="CHEBI:60392"/>
        <dbReference type="ChEBI" id="CHEBI:61386"/>
        <dbReference type="ChEBI" id="CHEBI:61387"/>
        <dbReference type="EC" id="2.7.8.13"/>
    </reaction>
</comment>
<accession>A0A6S6SR30</accession>
<dbReference type="UniPathway" id="UPA00219"/>
<evidence type="ECO:0000256" key="9">
    <source>
        <dbReference type="ARBA" id="ARBA00023136"/>
    </source>
</evidence>
<keyword evidence="7 12" id="KW-0573">Peptidoglycan synthesis</keyword>
<dbReference type="PROSITE" id="PS01348">
    <property type="entry name" value="MRAY_2"/>
    <property type="match status" value="1"/>
</dbReference>
<dbReference type="CDD" id="cd06852">
    <property type="entry name" value="GT_MraY"/>
    <property type="match status" value="1"/>
</dbReference>
<feature type="transmembrane region" description="Helical" evidence="12">
    <location>
        <begin position="97"/>
        <end position="114"/>
    </location>
</feature>
<evidence type="ECO:0000256" key="7">
    <source>
        <dbReference type="ARBA" id="ARBA00022984"/>
    </source>
</evidence>
<feature type="transmembrane region" description="Helical" evidence="12">
    <location>
        <begin position="339"/>
        <end position="358"/>
    </location>
</feature>
<sequence length="361" mass="39305">MLVLLFDYLSQFYSGFNVFQYLTLRAIMGVVTALCISLWFGPGMIRMLTQFKIGQYIREEGPESHLVKAGTPTMGGVLILIAILASTLLWADLSNRYTWVVMAVTAGFGFIGGLDDYLKLKRRQNLGLTAKQKYIGLSLVGFLTAFYLFYSAPSVTETTLYLPIFKEAHVNLGWLFIPWVYIVIVGASNAVNLTDGLDGLAIMPTILVAGGLGIFAYVSGHAVIADYLGVPKVTGVGEVVIFCGAIFGAGLGFLWFNSYPAQVFMGDVGALGLGAALGIIAVVVRQEIVLAIMGGVFVLEALSVILQVGYFKASGGKRIFRMAPLHHHYEKKGWPEPKVIVRFWIITVVLVMIGLATLKVR</sequence>
<dbReference type="GO" id="GO:0009252">
    <property type="term" value="P:peptidoglycan biosynthetic process"/>
    <property type="evidence" value="ECO:0007669"/>
    <property type="project" value="UniProtKB-UniRule"/>
</dbReference>
<dbReference type="GO" id="GO:0046872">
    <property type="term" value="F:metal ion binding"/>
    <property type="evidence" value="ECO:0007669"/>
    <property type="project" value="UniProtKB-KW"/>
</dbReference>
<keyword evidence="4 12" id="KW-0808">Transferase</keyword>
<dbReference type="Pfam" id="PF00953">
    <property type="entry name" value="Glycos_transf_4"/>
    <property type="match status" value="1"/>
</dbReference>
<feature type="transmembrane region" description="Helical" evidence="12">
    <location>
        <begin position="263"/>
        <end position="284"/>
    </location>
</feature>
<feature type="binding site" evidence="14">
    <location>
        <position position="267"/>
    </location>
    <ligand>
        <name>Mg(2+)</name>
        <dbReference type="ChEBI" id="CHEBI:18420"/>
    </ligand>
</feature>
<keyword evidence="12 14" id="KW-0479">Metal-binding</keyword>
<feature type="transmembrane region" description="Helical" evidence="12">
    <location>
        <begin position="172"/>
        <end position="193"/>
    </location>
</feature>
<gene>
    <name evidence="12" type="primary">mraY</name>
    <name evidence="15" type="ORF">HELGO_WM12307</name>
</gene>
<keyword evidence="5 12" id="KW-0812">Transmembrane</keyword>
<dbReference type="InterPro" id="IPR000715">
    <property type="entry name" value="Glycosyl_transferase_4"/>
</dbReference>
<keyword evidence="3 12" id="KW-0132">Cell division</keyword>
<keyword evidence="12 14" id="KW-0460">Magnesium</keyword>
<feature type="binding site" evidence="14">
    <location>
        <position position="192"/>
    </location>
    <ligand>
        <name>Mg(2+)</name>
        <dbReference type="ChEBI" id="CHEBI:18420"/>
    </ligand>
</feature>
<keyword evidence="6 12" id="KW-0133">Cell shape</keyword>
<evidence type="ECO:0000256" key="12">
    <source>
        <dbReference type="HAMAP-Rule" id="MF_00038"/>
    </source>
</evidence>
<dbReference type="InterPro" id="IPR018480">
    <property type="entry name" value="PNAcMuramoyl-5peptid_Trfase_CS"/>
</dbReference>
<evidence type="ECO:0000256" key="14">
    <source>
        <dbReference type="PIRSR" id="PIRSR600715-1"/>
    </source>
</evidence>
<feature type="transmembrane region" description="Helical" evidence="12">
    <location>
        <begin position="134"/>
        <end position="152"/>
    </location>
</feature>
<evidence type="ECO:0000256" key="13">
    <source>
        <dbReference type="NCBIfam" id="TIGR00445"/>
    </source>
</evidence>
<dbReference type="EC" id="2.7.8.13" evidence="12 13"/>
<dbReference type="PROSITE" id="PS01347">
    <property type="entry name" value="MRAY_1"/>
    <property type="match status" value="1"/>
</dbReference>
<evidence type="ECO:0000313" key="15">
    <source>
        <dbReference type="EMBL" id="CAA6807142.1"/>
    </source>
</evidence>
<feature type="transmembrane region" description="Helical" evidence="12">
    <location>
        <begin position="66"/>
        <end position="91"/>
    </location>
</feature>
<name>A0A6S6SR30_9GAMM</name>
<evidence type="ECO:0000256" key="6">
    <source>
        <dbReference type="ARBA" id="ARBA00022960"/>
    </source>
</evidence>
<dbReference type="PANTHER" id="PTHR22926">
    <property type="entry name" value="PHOSPHO-N-ACETYLMURAMOYL-PENTAPEPTIDE-TRANSFERASE"/>
    <property type="match status" value="1"/>
</dbReference>
<keyword evidence="8 12" id="KW-1133">Transmembrane helix</keyword>
<evidence type="ECO:0000256" key="11">
    <source>
        <dbReference type="ARBA" id="ARBA00023316"/>
    </source>
</evidence>
<dbReference type="AlphaFoldDB" id="A0A6S6SR30"/>
<dbReference type="EMBL" id="CACVAV010000112">
    <property type="protein sequence ID" value="CAA6807142.1"/>
    <property type="molecule type" value="Genomic_DNA"/>
</dbReference>
<comment type="similarity">
    <text evidence="2 12">Belongs to the glycosyltransferase 4 family. MraY subfamily.</text>
</comment>
<feature type="transmembrane region" description="Helical" evidence="12">
    <location>
        <begin position="239"/>
        <end position="256"/>
    </location>
</feature>
<proteinExistence type="inferred from homology"/>
<feature type="transmembrane region" description="Helical" evidence="12">
    <location>
        <begin position="20"/>
        <end position="45"/>
    </location>
</feature>
<keyword evidence="10 12" id="KW-0131">Cell cycle</keyword>
<evidence type="ECO:0000256" key="2">
    <source>
        <dbReference type="ARBA" id="ARBA00005583"/>
    </source>
</evidence>
<dbReference type="GO" id="GO:0051301">
    <property type="term" value="P:cell division"/>
    <property type="evidence" value="ECO:0007669"/>
    <property type="project" value="UniProtKB-KW"/>
</dbReference>
<dbReference type="GO" id="GO:0008963">
    <property type="term" value="F:phospho-N-acetylmuramoyl-pentapeptide-transferase activity"/>
    <property type="evidence" value="ECO:0007669"/>
    <property type="project" value="UniProtKB-UniRule"/>
</dbReference>
<dbReference type="NCBIfam" id="TIGR00445">
    <property type="entry name" value="mraY"/>
    <property type="match status" value="1"/>
</dbReference>
<dbReference type="GO" id="GO:0008360">
    <property type="term" value="P:regulation of cell shape"/>
    <property type="evidence" value="ECO:0007669"/>
    <property type="project" value="UniProtKB-KW"/>
</dbReference>
<evidence type="ECO:0000256" key="5">
    <source>
        <dbReference type="ARBA" id="ARBA00022692"/>
    </source>
</evidence>
<dbReference type="GO" id="GO:0005886">
    <property type="term" value="C:plasma membrane"/>
    <property type="evidence" value="ECO:0007669"/>
    <property type="project" value="UniProtKB-SubCell"/>
</dbReference>
<feature type="transmembrane region" description="Helical" evidence="12">
    <location>
        <begin position="290"/>
        <end position="311"/>
    </location>
</feature>
<comment type="cofactor">
    <cofactor evidence="12 14">
        <name>Mg(2+)</name>
        <dbReference type="ChEBI" id="CHEBI:18420"/>
    </cofactor>
</comment>
<comment type="subcellular location">
    <subcellularLocation>
        <location evidence="12">Cell membrane</location>
        <topology evidence="12">Multi-pass membrane protein</topology>
    </subcellularLocation>
    <subcellularLocation>
        <location evidence="1">Membrane</location>
        <topology evidence="1">Multi-pass membrane protein</topology>
    </subcellularLocation>
</comment>
<organism evidence="15">
    <name type="scientific">uncultured Thiotrichaceae bacterium</name>
    <dbReference type="NCBI Taxonomy" id="298394"/>
    <lineage>
        <taxon>Bacteria</taxon>
        <taxon>Pseudomonadati</taxon>
        <taxon>Pseudomonadota</taxon>
        <taxon>Gammaproteobacteria</taxon>
        <taxon>Thiotrichales</taxon>
        <taxon>Thiotrichaceae</taxon>
        <taxon>environmental samples</taxon>
    </lineage>
</organism>
<dbReference type="PANTHER" id="PTHR22926:SF5">
    <property type="entry name" value="PHOSPHO-N-ACETYLMURAMOYL-PENTAPEPTIDE-TRANSFERASE HOMOLOG"/>
    <property type="match status" value="1"/>
</dbReference>
<reference evidence="15" key="1">
    <citation type="submission" date="2020-01" db="EMBL/GenBank/DDBJ databases">
        <authorList>
            <person name="Meier V. D."/>
            <person name="Meier V D."/>
        </authorList>
    </citation>
    <scope>NUCLEOTIDE SEQUENCE</scope>
    <source>
        <strain evidence="15">HLG_WM_MAG_08</strain>
    </source>
</reference>
<keyword evidence="11 12" id="KW-0961">Cell wall biogenesis/degradation</keyword>
<evidence type="ECO:0000256" key="8">
    <source>
        <dbReference type="ARBA" id="ARBA00022989"/>
    </source>
</evidence>
<protein>
    <recommendedName>
        <fullName evidence="12 13">Phospho-N-acetylmuramoyl-pentapeptide-transferase</fullName>
        <ecNumber evidence="12 13">2.7.8.13</ecNumber>
    </recommendedName>
    <alternativeName>
        <fullName evidence="12">UDP-MurNAc-pentapeptide phosphotransferase</fullName>
    </alternativeName>
</protein>
<keyword evidence="9 12" id="KW-0472">Membrane</keyword>
<dbReference type="Pfam" id="PF10555">
    <property type="entry name" value="MraY_sig1"/>
    <property type="match status" value="1"/>
</dbReference>
<evidence type="ECO:0000256" key="1">
    <source>
        <dbReference type="ARBA" id="ARBA00004141"/>
    </source>
</evidence>
<comment type="function">
    <text evidence="12">Catalyzes the initial step of the lipid cycle reactions in the biosynthesis of the cell wall peptidoglycan: transfers peptidoglycan precursor phospho-MurNAc-pentapeptide from UDP-MurNAc-pentapeptide onto the lipid carrier undecaprenyl phosphate, yielding undecaprenyl-pyrophosphoryl-MurNAc-pentapeptide, known as lipid I.</text>
</comment>
<evidence type="ECO:0000256" key="10">
    <source>
        <dbReference type="ARBA" id="ARBA00023306"/>
    </source>
</evidence>
<dbReference type="InterPro" id="IPR003524">
    <property type="entry name" value="PNAcMuramoyl-5peptid_Trfase"/>
</dbReference>
<dbReference type="GO" id="GO:0071555">
    <property type="term" value="P:cell wall organization"/>
    <property type="evidence" value="ECO:0007669"/>
    <property type="project" value="UniProtKB-KW"/>
</dbReference>
<keyword evidence="12" id="KW-1003">Cell membrane</keyword>
<evidence type="ECO:0000256" key="4">
    <source>
        <dbReference type="ARBA" id="ARBA00022679"/>
    </source>
</evidence>
<dbReference type="HAMAP" id="MF_00038">
    <property type="entry name" value="MraY"/>
    <property type="match status" value="1"/>
</dbReference>
<evidence type="ECO:0000256" key="3">
    <source>
        <dbReference type="ARBA" id="ARBA00022618"/>
    </source>
</evidence>
<feature type="transmembrane region" description="Helical" evidence="12">
    <location>
        <begin position="200"/>
        <end position="219"/>
    </location>
</feature>